<name>A0ABD3HYZ6_9MARC</name>
<dbReference type="SUPFAM" id="SSF47446">
    <property type="entry name" value="Signal peptide-binding domain"/>
    <property type="match status" value="1"/>
</dbReference>
<feature type="compositionally biased region" description="Polar residues" evidence="1">
    <location>
        <begin position="214"/>
        <end position="230"/>
    </location>
</feature>
<dbReference type="EMBL" id="JBJQOH010000002">
    <property type="protein sequence ID" value="KAL3696678.1"/>
    <property type="molecule type" value="Genomic_DNA"/>
</dbReference>
<dbReference type="Gene3D" id="3.10.450.50">
    <property type="match status" value="1"/>
</dbReference>
<feature type="region of interest" description="Disordered" evidence="1">
    <location>
        <begin position="204"/>
        <end position="247"/>
    </location>
</feature>
<proteinExistence type="predicted"/>
<dbReference type="SUPFAM" id="SSF103642">
    <property type="entry name" value="Sec-C motif"/>
    <property type="match status" value="1"/>
</dbReference>
<gene>
    <name evidence="2" type="ORF">R1sor_010754</name>
</gene>
<feature type="compositionally biased region" description="Basic residues" evidence="1">
    <location>
        <begin position="238"/>
        <end position="247"/>
    </location>
</feature>
<keyword evidence="3" id="KW-1185">Reference proteome</keyword>
<comment type="caution">
    <text evidence="2">The sequence shown here is derived from an EMBL/GenBank/DDBJ whole genome shotgun (WGS) entry which is preliminary data.</text>
</comment>
<evidence type="ECO:0000256" key="1">
    <source>
        <dbReference type="SAM" id="MobiDB-lite"/>
    </source>
</evidence>
<sequence>MAVAAVQLGRRLLPQLRQLHSPLACRQRNSLQTSAAYASSAKEEASSPADNSSSGGSSWFQKLKGLWTGQKESVAGQAQEAPAATTSADEDFDLATFADQLKRARQFGKLTQFGRGLPKGGEAIAQRSLERQEEILRKLSTYSVDGQRLTAQNKSEVAAQCSCTVKDVEDVLGKYEWTREANRRVMKLKKEGKPLPKSLDEIEKLMGGRWKPSASVNLSNESGGQQSRNSPCPCGSGKKYKRCCGKD</sequence>
<accession>A0ABD3HYZ6</accession>
<organism evidence="2 3">
    <name type="scientific">Riccia sorocarpa</name>
    <dbReference type="NCBI Taxonomy" id="122646"/>
    <lineage>
        <taxon>Eukaryota</taxon>
        <taxon>Viridiplantae</taxon>
        <taxon>Streptophyta</taxon>
        <taxon>Embryophyta</taxon>
        <taxon>Marchantiophyta</taxon>
        <taxon>Marchantiopsida</taxon>
        <taxon>Marchantiidae</taxon>
        <taxon>Marchantiales</taxon>
        <taxon>Ricciaceae</taxon>
        <taxon>Riccia</taxon>
    </lineage>
</organism>
<dbReference type="InterPro" id="IPR004027">
    <property type="entry name" value="SEC_C_motif"/>
</dbReference>
<dbReference type="AlphaFoldDB" id="A0ABD3HYZ6"/>
<feature type="region of interest" description="Disordered" evidence="1">
    <location>
        <begin position="36"/>
        <end position="57"/>
    </location>
</feature>
<evidence type="ECO:0000313" key="3">
    <source>
        <dbReference type="Proteomes" id="UP001633002"/>
    </source>
</evidence>
<dbReference type="PANTHER" id="PTHR36750:SF1">
    <property type="entry name" value="SEC-C MOTIF PROTEIN"/>
    <property type="match status" value="1"/>
</dbReference>
<reference evidence="2 3" key="1">
    <citation type="submission" date="2024-09" db="EMBL/GenBank/DDBJ databases">
        <title>Chromosome-scale assembly of Riccia sorocarpa.</title>
        <authorList>
            <person name="Paukszto L."/>
        </authorList>
    </citation>
    <scope>NUCLEOTIDE SEQUENCE [LARGE SCALE GENOMIC DNA]</scope>
    <source>
        <strain evidence="2">LP-2024</strain>
        <tissue evidence="2">Aerial parts of the thallus</tissue>
    </source>
</reference>
<dbReference type="InterPro" id="IPR036891">
    <property type="entry name" value="Signal_recog_part_SRP54_M_sf"/>
</dbReference>
<dbReference type="Pfam" id="PF02810">
    <property type="entry name" value="SEC-C"/>
    <property type="match status" value="1"/>
</dbReference>
<protein>
    <submittedName>
        <fullName evidence="2">Uncharacterized protein</fullName>
    </submittedName>
</protein>
<evidence type="ECO:0000313" key="2">
    <source>
        <dbReference type="EMBL" id="KAL3696678.1"/>
    </source>
</evidence>
<dbReference type="Proteomes" id="UP001633002">
    <property type="component" value="Unassembled WGS sequence"/>
</dbReference>
<dbReference type="PANTHER" id="PTHR36750">
    <property type="entry name" value="SEC-C MOTIF PROTEIN"/>
    <property type="match status" value="1"/>
</dbReference>